<evidence type="ECO:0000313" key="3">
    <source>
        <dbReference type="EMBL" id="KAF1804703.1"/>
    </source>
</evidence>
<dbReference type="InterPro" id="IPR036770">
    <property type="entry name" value="Ankyrin_rpt-contain_sf"/>
</dbReference>
<name>A0A8H4BNJ0_MUCCL</name>
<gene>
    <name evidence="3" type="ORF">FB192DRAFT_1359025</name>
</gene>
<dbReference type="Proteomes" id="UP000469890">
    <property type="component" value="Unassembled WGS sequence"/>
</dbReference>
<accession>A0A8H4BNJ0</accession>
<dbReference type="PANTHER" id="PTHR24192">
    <property type="entry name" value="ANKYRIN REPEAT DOMAIN 40"/>
    <property type="match status" value="1"/>
</dbReference>
<dbReference type="AlphaFoldDB" id="A0A8H4BNJ0"/>
<organism evidence="3 4">
    <name type="scientific">Mucor circinelloides f. lusitanicus</name>
    <name type="common">Mucor racemosus var. lusitanicus</name>
    <dbReference type="NCBI Taxonomy" id="29924"/>
    <lineage>
        <taxon>Eukaryota</taxon>
        <taxon>Fungi</taxon>
        <taxon>Fungi incertae sedis</taxon>
        <taxon>Mucoromycota</taxon>
        <taxon>Mucoromycotina</taxon>
        <taxon>Mucoromycetes</taxon>
        <taxon>Mucorales</taxon>
        <taxon>Mucorineae</taxon>
        <taxon>Mucoraceae</taxon>
        <taxon>Mucor</taxon>
    </lineage>
</organism>
<dbReference type="PANTHER" id="PTHR24192:SF3">
    <property type="entry name" value="ANKYRIN REPEAT DOMAIN 40"/>
    <property type="match status" value="1"/>
</dbReference>
<protein>
    <recommendedName>
        <fullName evidence="5">Ankyrin repeat domain-containing protein 40</fullName>
    </recommendedName>
</protein>
<dbReference type="InterPro" id="IPR002110">
    <property type="entry name" value="Ankyrin_rpt"/>
</dbReference>
<feature type="region of interest" description="Disordered" evidence="2">
    <location>
        <begin position="174"/>
        <end position="200"/>
    </location>
</feature>
<dbReference type="InterPro" id="IPR039195">
    <property type="entry name" value="ANKRD40"/>
</dbReference>
<dbReference type="PROSITE" id="PS50088">
    <property type="entry name" value="ANK_REPEAT"/>
    <property type="match status" value="1"/>
</dbReference>
<evidence type="ECO:0000256" key="1">
    <source>
        <dbReference type="PROSITE-ProRule" id="PRU00023"/>
    </source>
</evidence>
<evidence type="ECO:0000313" key="4">
    <source>
        <dbReference type="Proteomes" id="UP000469890"/>
    </source>
</evidence>
<reference evidence="3 4" key="1">
    <citation type="submission" date="2019-09" db="EMBL/GenBank/DDBJ databases">
        <authorList>
            <consortium name="DOE Joint Genome Institute"/>
            <person name="Mondo S.J."/>
            <person name="Navarro-Mendoza M.I."/>
            <person name="Perez-Arques C."/>
            <person name="Panchal S."/>
            <person name="Nicolas F.E."/>
            <person name="Ganguly P."/>
            <person name="Pangilinan J."/>
            <person name="Grigoriev I."/>
            <person name="Heitman J."/>
            <person name="Sanya K."/>
            <person name="Garre V."/>
        </authorList>
    </citation>
    <scope>NUCLEOTIDE SEQUENCE [LARGE SCALE GENOMIC DNA]</scope>
    <source>
        <strain evidence="3 4">MU402</strain>
    </source>
</reference>
<dbReference type="EMBL" id="JAAECE010000002">
    <property type="protein sequence ID" value="KAF1804703.1"/>
    <property type="molecule type" value="Genomic_DNA"/>
</dbReference>
<evidence type="ECO:0008006" key="5">
    <source>
        <dbReference type="Google" id="ProtNLM"/>
    </source>
</evidence>
<feature type="compositionally biased region" description="Low complexity" evidence="2">
    <location>
        <begin position="183"/>
        <end position="200"/>
    </location>
</feature>
<proteinExistence type="predicted"/>
<dbReference type="SUPFAM" id="SSF48403">
    <property type="entry name" value="Ankyrin repeat"/>
    <property type="match status" value="1"/>
</dbReference>
<keyword evidence="1" id="KW-0040">ANK repeat</keyword>
<comment type="caution">
    <text evidence="3">The sequence shown here is derived from an EMBL/GenBank/DDBJ whole genome shotgun (WGS) entry which is preliminary data.</text>
</comment>
<sequence>MMAIFTRRNFISRPFPALSIPTNLYTNMQFGDEREHTLREVAALGNIKATLHLAHAGVNLNSQNAMNGWTALHWAAHRGHEHVVTALLRSGADPLIKTQKGQTALDLAVNHEATAAVLRAAVGDKVDVSVGPEPALPIVPTYMQNPDLEKTWLLPEEFSENKVENILRKQKAAELVKNPDQEVSPSTPATTSAPVPASSAPAVEEREVLVYLSSRQDDSLLGSVYLQNQSIEAAIEDIKKELDGLPDTFTVSRHNGKVSIPINPKQMSKRLLDIFRNEDDVLIIVESKQ</sequence>
<dbReference type="PROSITE" id="PS50297">
    <property type="entry name" value="ANK_REP_REGION"/>
    <property type="match status" value="1"/>
</dbReference>
<dbReference type="SMART" id="SM00248">
    <property type="entry name" value="ANK"/>
    <property type="match status" value="2"/>
</dbReference>
<dbReference type="Gene3D" id="1.25.40.20">
    <property type="entry name" value="Ankyrin repeat-containing domain"/>
    <property type="match status" value="1"/>
</dbReference>
<feature type="repeat" description="ANK" evidence="1">
    <location>
        <begin position="67"/>
        <end position="99"/>
    </location>
</feature>
<dbReference type="Pfam" id="PF12796">
    <property type="entry name" value="Ank_2"/>
    <property type="match status" value="1"/>
</dbReference>
<evidence type="ECO:0000256" key="2">
    <source>
        <dbReference type="SAM" id="MobiDB-lite"/>
    </source>
</evidence>